<dbReference type="Proteomes" id="UP001152888">
    <property type="component" value="Unassembled WGS sequence"/>
</dbReference>
<proteinExistence type="predicted"/>
<organism evidence="1 2">
    <name type="scientific">Acanthoscelides obtectus</name>
    <name type="common">Bean weevil</name>
    <name type="synonym">Bruchus obtectus</name>
    <dbReference type="NCBI Taxonomy" id="200917"/>
    <lineage>
        <taxon>Eukaryota</taxon>
        <taxon>Metazoa</taxon>
        <taxon>Ecdysozoa</taxon>
        <taxon>Arthropoda</taxon>
        <taxon>Hexapoda</taxon>
        <taxon>Insecta</taxon>
        <taxon>Pterygota</taxon>
        <taxon>Neoptera</taxon>
        <taxon>Endopterygota</taxon>
        <taxon>Coleoptera</taxon>
        <taxon>Polyphaga</taxon>
        <taxon>Cucujiformia</taxon>
        <taxon>Chrysomeloidea</taxon>
        <taxon>Chrysomelidae</taxon>
        <taxon>Bruchinae</taxon>
        <taxon>Bruchini</taxon>
        <taxon>Acanthoscelides</taxon>
    </lineage>
</organism>
<name>A0A9P0M3I0_ACAOB</name>
<dbReference type="AlphaFoldDB" id="A0A9P0M3I0"/>
<accession>A0A9P0M3I0</accession>
<dbReference type="EMBL" id="CAKOFQ010007605">
    <property type="protein sequence ID" value="CAH2004733.1"/>
    <property type="molecule type" value="Genomic_DNA"/>
</dbReference>
<sequence>MLFFVDFGGCLNLRCLFARAIVSADPRGLVSQNGNIDHYSLTRIFYRVLPKLWSCMLG</sequence>
<keyword evidence="2" id="KW-1185">Reference proteome</keyword>
<protein>
    <submittedName>
        <fullName evidence="1">Uncharacterized protein</fullName>
    </submittedName>
</protein>
<evidence type="ECO:0000313" key="1">
    <source>
        <dbReference type="EMBL" id="CAH2004733.1"/>
    </source>
</evidence>
<reference evidence="1" key="1">
    <citation type="submission" date="2022-03" db="EMBL/GenBank/DDBJ databases">
        <authorList>
            <person name="Sayadi A."/>
        </authorList>
    </citation>
    <scope>NUCLEOTIDE SEQUENCE</scope>
</reference>
<comment type="caution">
    <text evidence="1">The sequence shown here is derived from an EMBL/GenBank/DDBJ whole genome shotgun (WGS) entry which is preliminary data.</text>
</comment>
<evidence type="ECO:0000313" key="2">
    <source>
        <dbReference type="Proteomes" id="UP001152888"/>
    </source>
</evidence>
<gene>
    <name evidence="1" type="ORF">ACAOBT_LOCUS28167</name>
</gene>